<organism evidence="4 5">
    <name type="scientific">Rubellicoccus peritrichatus</name>
    <dbReference type="NCBI Taxonomy" id="3080537"/>
    <lineage>
        <taxon>Bacteria</taxon>
        <taxon>Pseudomonadati</taxon>
        <taxon>Verrucomicrobiota</taxon>
        <taxon>Opitutia</taxon>
        <taxon>Puniceicoccales</taxon>
        <taxon>Cerasicoccaceae</taxon>
        <taxon>Rubellicoccus</taxon>
    </lineage>
</organism>
<proteinExistence type="predicted"/>
<dbReference type="SUPFAM" id="SSF48403">
    <property type="entry name" value="Ankyrin repeat"/>
    <property type="match status" value="1"/>
</dbReference>
<sequence>MNVKELSERPNIDYLGAQAKALLKQYRKGDNKALEQIRNHFPKYKSYSLEAIQAAKFGLQDALLVISREYGFANWSLLKHHVEKVSAPSLSEDTRALIKASAQGDAKAVRRLLSEGADAKHVCTYYGQGNERYKYEPPLLQTVRNGHAECAELLLQYGAQTIAGHWSALAEARKCNQTKIVELLEDYQAGAFDLHRALSAHDLDKIRSILKRTPSLASSFEGSHDDIPAPLFLAAQLGETEAVSLLLEAGADPHAAFETTTFTALTTARYHGHQDIVILLEDLGAESLPLTDCIYAASQGDLTKVVNFIRDGVGINEKDICKHHILPHAFFSGNHELVNWLIANGADINQSLGWENYLWFRRYISCGDYKTLRFILDLGFKLNSPGQYGVQLIEEARKHEQQEIAQLLEERMKSESV</sequence>
<dbReference type="Pfam" id="PF12796">
    <property type="entry name" value="Ank_2"/>
    <property type="match status" value="2"/>
</dbReference>
<keyword evidence="5" id="KW-1185">Reference proteome</keyword>
<evidence type="ECO:0000256" key="2">
    <source>
        <dbReference type="ARBA" id="ARBA00023043"/>
    </source>
</evidence>
<evidence type="ECO:0000313" key="4">
    <source>
        <dbReference type="EMBL" id="WOO39375.1"/>
    </source>
</evidence>
<accession>A0AAQ3QTW5</accession>
<dbReference type="Gene3D" id="1.25.40.20">
    <property type="entry name" value="Ankyrin repeat-containing domain"/>
    <property type="match status" value="3"/>
</dbReference>
<dbReference type="InterPro" id="IPR036770">
    <property type="entry name" value="Ankyrin_rpt-contain_sf"/>
</dbReference>
<reference evidence="4 5" key="1">
    <citation type="submission" date="2023-10" db="EMBL/GenBank/DDBJ databases">
        <title>Rubellicoccus peritrichatus gen. nov., sp. nov., isolated from an algae of coral reef tank.</title>
        <authorList>
            <person name="Luo J."/>
        </authorList>
    </citation>
    <scope>NUCLEOTIDE SEQUENCE [LARGE SCALE GENOMIC DNA]</scope>
    <source>
        <strain evidence="4 5">CR14</strain>
    </source>
</reference>
<dbReference type="Proteomes" id="UP001304300">
    <property type="component" value="Chromosome"/>
</dbReference>
<dbReference type="InterPro" id="IPR002110">
    <property type="entry name" value="Ankyrin_rpt"/>
</dbReference>
<keyword evidence="2 3" id="KW-0040">ANK repeat</keyword>
<dbReference type="SMART" id="SM00248">
    <property type="entry name" value="ANK"/>
    <property type="match status" value="6"/>
</dbReference>
<dbReference type="PROSITE" id="PS50297">
    <property type="entry name" value="ANK_REP_REGION"/>
    <property type="match status" value="1"/>
</dbReference>
<evidence type="ECO:0000313" key="5">
    <source>
        <dbReference type="Proteomes" id="UP001304300"/>
    </source>
</evidence>
<feature type="repeat" description="ANK" evidence="3">
    <location>
        <begin position="226"/>
        <end position="258"/>
    </location>
</feature>
<evidence type="ECO:0000256" key="3">
    <source>
        <dbReference type="PROSITE-ProRule" id="PRU00023"/>
    </source>
</evidence>
<dbReference type="EMBL" id="CP136920">
    <property type="protein sequence ID" value="WOO39375.1"/>
    <property type="molecule type" value="Genomic_DNA"/>
</dbReference>
<name>A0AAQ3QTW5_9BACT</name>
<protein>
    <submittedName>
        <fullName evidence="4">Ankyrin repeat domain-containing protein</fullName>
    </submittedName>
</protein>
<dbReference type="PANTHER" id="PTHR24173">
    <property type="entry name" value="ANKYRIN REPEAT CONTAINING"/>
    <property type="match status" value="1"/>
</dbReference>
<dbReference type="RefSeq" id="WP_317831245.1">
    <property type="nucleotide sequence ID" value="NZ_CP136920.1"/>
</dbReference>
<keyword evidence="1" id="KW-0677">Repeat</keyword>
<evidence type="ECO:0000256" key="1">
    <source>
        <dbReference type="ARBA" id="ARBA00022737"/>
    </source>
</evidence>
<dbReference type="KEGG" id="puo:RZN69_12190"/>
<gene>
    <name evidence="4" type="ORF">RZN69_12190</name>
</gene>
<dbReference type="AlphaFoldDB" id="A0AAQ3QTW5"/>
<dbReference type="PANTHER" id="PTHR24173:SF74">
    <property type="entry name" value="ANKYRIN REPEAT DOMAIN-CONTAINING PROTEIN 16"/>
    <property type="match status" value="1"/>
</dbReference>
<dbReference type="PROSITE" id="PS50088">
    <property type="entry name" value="ANK_REPEAT"/>
    <property type="match status" value="1"/>
</dbReference>